<dbReference type="Proteomes" id="UP000254537">
    <property type="component" value="Chromosome"/>
</dbReference>
<dbReference type="PANTHER" id="PTHR32507">
    <property type="entry name" value="NA(+)/H(+) ANTIPORTER 1"/>
    <property type="match status" value="1"/>
</dbReference>
<keyword evidence="3" id="KW-0050">Antiport</keyword>
<feature type="transmembrane region" description="Helical" evidence="10">
    <location>
        <begin position="58"/>
        <end position="78"/>
    </location>
</feature>
<dbReference type="GO" id="GO:0006813">
    <property type="term" value="P:potassium ion transport"/>
    <property type="evidence" value="ECO:0007669"/>
    <property type="project" value="UniProtKB-KW"/>
</dbReference>
<feature type="domain" description="RCK C-terminal" evidence="11">
    <location>
        <begin position="403"/>
        <end position="484"/>
    </location>
</feature>
<dbReference type="GO" id="GO:0005886">
    <property type="term" value="C:plasma membrane"/>
    <property type="evidence" value="ECO:0007669"/>
    <property type="project" value="UniProtKB-SubCell"/>
</dbReference>
<keyword evidence="2" id="KW-0813">Transport</keyword>
<evidence type="ECO:0000256" key="9">
    <source>
        <dbReference type="ARBA" id="ARBA00023136"/>
    </source>
</evidence>
<feature type="transmembrane region" description="Helical" evidence="10">
    <location>
        <begin position="160"/>
        <end position="179"/>
    </location>
</feature>
<dbReference type="GO" id="GO:0015297">
    <property type="term" value="F:antiporter activity"/>
    <property type="evidence" value="ECO:0007669"/>
    <property type="project" value="UniProtKB-KW"/>
</dbReference>
<feature type="transmembrane region" description="Helical" evidence="10">
    <location>
        <begin position="244"/>
        <end position="261"/>
    </location>
</feature>
<feature type="transmembrane region" description="Helical" evidence="10">
    <location>
        <begin position="273"/>
        <end position="292"/>
    </location>
</feature>
<dbReference type="InterPro" id="IPR006037">
    <property type="entry name" value="RCK_C"/>
</dbReference>
<evidence type="ECO:0000256" key="6">
    <source>
        <dbReference type="ARBA" id="ARBA00022692"/>
    </source>
</evidence>
<dbReference type="Gene3D" id="3.30.70.1450">
    <property type="entry name" value="Regulator of K+ conductance, C-terminal domain"/>
    <property type="match status" value="1"/>
</dbReference>
<evidence type="ECO:0000256" key="4">
    <source>
        <dbReference type="ARBA" id="ARBA00022475"/>
    </source>
</evidence>
<dbReference type="KEGG" id="ccah:DWG20_02745"/>
<dbReference type="RefSeq" id="WP_115432353.1">
    <property type="nucleotide sequence ID" value="NZ_CP031337.1"/>
</dbReference>
<protein>
    <submittedName>
        <fullName evidence="12">Potassium/proton antiporter</fullName>
    </submittedName>
</protein>
<dbReference type="InterPro" id="IPR005170">
    <property type="entry name" value="Transptr-assoc_dom"/>
</dbReference>
<dbReference type="GO" id="GO:1902600">
    <property type="term" value="P:proton transmembrane transport"/>
    <property type="evidence" value="ECO:0007669"/>
    <property type="project" value="InterPro"/>
</dbReference>
<evidence type="ECO:0000256" key="10">
    <source>
        <dbReference type="SAM" id="Phobius"/>
    </source>
</evidence>
<dbReference type="SUPFAM" id="SSF116726">
    <property type="entry name" value="TrkA C-terminal domain-like"/>
    <property type="match status" value="1"/>
</dbReference>
<evidence type="ECO:0000313" key="13">
    <source>
        <dbReference type="Proteomes" id="UP000254537"/>
    </source>
</evidence>
<evidence type="ECO:0000256" key="3">
    <source>
        <dbReference type="ARBA" id="ARBA00022449"/>
    </source>
</evidence>
<evidence type="ECO:0000256" key="7">
    <source>
        <dbReference type="ARBA" id="ARBA00022989"/>
    </source>
</evidence>
<feature type="transmembrane region" description="Helical" evidence="10">
    <location>
        <begin position="216"/>
        <end position="238"/>
    </location>
</feature>
<feature type="transmembrane region" description="Helical" evidence="10">
    <location>
        <begin position="185"/>
        <end position="204"/>
    </location>
</feature>
<reference evidence="12 13" key="1">
    <citation type="submission" date="2018-07" db="EMBL/GenBank/DDBJ databases">
        <title>Crenobacter cavernae sp. nov., isolated from a karst cave.</title>
        <authorList>
            <person name="Zhu H."/>
        </authorList>
    </citation>
    <scope>NUCLEOTIDE SEQUENCE [LARGE SCALE GENOMIC DNA]</scope>
    <source>
        <strain evidence="12 13">K1W11S-77</strain>
    </source>
</reference>
<gene>
    <name evidence="12" type="ORF">DWG20_02745</name>
</gene>
<dbReference type="NCBIfam" id="NF003714">
    <property type="entry name" value="PRK05326.1-1"/>
    <property type="match status" value="1"/>
</dbReference>
<keyword evidence="5" id="KW-0633">Potassium transport</keyword>
<dbReference type="NCBIfam" id="NF003715">
    <property type="entry name" value="PRK05326.1-2"/>
    <property type="match status" value="1"/>
</dbReference>
<keyword evidence="6 10" id="KW-0812">Transmembrane</keyword>
<feature type="transmembrane region" description="Helical" evidence="10">
    <location>
        <begin position="362"/>
        <end position="383"/>
    </location>
</feature>
<feature type="transmembrane region" description="Helical" evidence="10">
    <location>
        <begin position="90"/>
        <end position="111"/>
    </location>
</feature>
<dbReference type="InterPro" id="IPR006153">
    <property type="entry name" value="Cation/H_exchanger_TM"/>
</dbReference>
<comment type="subcellular location">
    <subcellularLocation>
        <location evidence="1">Cell membrane</location>
        <topology evidence="1">Multi-pass membrane protein</topology>
    </subcellularLocation>
</comment>
<accession>A0A345Y3D1</accession>
<proteinExistence type="predicted"/>
<dbReference type="PROSITE" id="PS51202">
    <property type="entry name" value="RCK_C"/>
    <property type="match status" value="1"/>
</dbReference>
<evidence type="ECO:0000256" key="1">
    <source>
        <dbReference type="ARBA" id="ARBA00004651"/>
    </source>
</evidence>
<dbReference type="SMART" id="SM01091">
    <property type="entry name" value="CorC_HlyC"/>
    <property type="match status" value="1"/>
</dbReference>
<feature type="transmembrane region" description="Helical" evidence="10">
    <location>
        <begin position="334"/>
        <end position="356"/>
    </location>
</feature>
<keyword evidence="9 10" id="KW-0472">Membrane</keyword>
<dbReference type="NCBIfam" id="NF003716">
    <property type="entry name" value="PRK05326.1-3"/>
    <property type="match status" value="1"/>
</dbReference>
<feature type="transmembrane region" description="Helical" evidence="10">
    <location>
        <begin position="117"/>
        <end position="139"/>
    </location>
</feature>
<dbReference type="GO" id="GO:0008324">
    <property type="term" value="F:monoatomic cation transmembrane transporter activity"/>
    <property type="evidence" value="ECO:0007669"/>
    <property type="project" value="InterPro"/>
</dbReference>
<dbReference type="Gene3D" id="1.20.1530.20">
    <property type="match status" value="1"/>
</dbReference>
<evidence type="ECO:0000313" key="12">
    <source>
        <dbReference type="EMBL" id="AXK38433.1"/>
    </source>
</evidence>
<keyword evidence="4" id="KW-1003">Cell membrane</keyword>
<dbReference type="InterPro" id="IPR036721">
    <property type="entry name" value="RCK_C_sf"/>
</dbReference>
<feature type="transmembrane region" description="Helical" evidence="10">
    <location>
        <begin position="298"/>
        <end position="322"/>
    </location>
</feature>
<dbReference type="Pfam" id="PF00999">
    <property type="entry name" value="Na_H_Exchanger"/>
    <property type="match status" value="1"/>
</dbReference>
<evidence type="ECO:0000256" key="8">
    <source>
        <dbReference type="ARBA" id="ARBA00023065"/>
    </source>
</evidence>
<dbReference type="PANTHER" id="PTHR32507:SF7">
    <property type="entry name" value="K(+)_H(+) ANTIPORTER NHAP2"/>
    <property type="match status" value="1"/>
</dbReference>
<evidence type="ECO:0000256" key="5">
    <source>
        <dbReference type="ARBA" id="ARBA00022538"/>
    </source>
</evidence>
<dbReference type="EMBL" id="CP031337">
    <property type="protein sequence ID" value="AXK38433.1"/>
    <property type="molecule type" value="Genomic_DNA"/>
</dbReference>
<dbReference type="OrthoDB" id="9810759at2"/>
<keyword evidence="5" id="KW-0630">Potassium</keyword>
<sequence>MELINQSILVAALILFISLLVSSFASRLGAPLLLVFLALGMLAGEDGPGGIAFDNYPLSYLIGTVALVVILFDGGLRTRIDSFRVGLKPALSLATLGVLVTALITGSFAAWLLDLSWLEGLLIGAIVGSTDAAAVFSLLSGSGLKLNRRVGAVLEIESGSNDPMAVFLTLALIGLIGAGRSVPDASLLMAFVQQMGVGAFAGWLGGRAMVWMFRRLSLEGALLSMFGLAAALLLFALASVAGGSGFLAIYLAGLLLGNARIGGLSTLLRVQDGYAWLAQVVMFLVLGLLVTPHELVPLAPAALAISLVLMLVARPVAVWLGLLPFSMQRREKFYIGWVGLRGAVPIILGIFPLMAGLPNGTIYFNVAFFVVLMSLVCQGWSLVPLAGRLGLKLPATPPPARRVKVEAGADTAFEAASFRVEAESVAERTTLAELALPEAAHLAAVFRGGERLAAGEAGALAEGDWLYLVGTDEALAEATALFSSRAEREAKRFYGVFTVDATLTAGELAHAYGVTLAPEYAALPLSDYCERLGQAPLVPGDIVPFGRLTLVVAKTEGNRVSQLGIRFVPDSARPS</sequence>
<keyword evidence="8" id="KW-0406">Ion transport</keyword>
<keyword evidence="7 10" id="KW-1133">Transmembrane helix</keyword>
<dbReference type="InterPro" id="IPR038770">
    <property type="entry name" value="Na+/solute_symporter_sf"/>
</dbReference>
<name>A0A345Y3D1_9NEIS</name>
<evidence type="ECO:0000256" key="2">
    <source>
        <dbReference type="ARBA" id="ARBA00022448"/>
    </source>
</evidence>
<organism evidence="12 13">
    <name type="scientific">Crenobacter cavernae</name>
    <dbReference type="NCBI Taxonomy" id="2290923"/>
    <lineage>
        <taxon>Bacteria</taxon>
        <taxon>Pseudomonadati</taxon>
        <taxon>Pseudomonadota</taxon>
        <taxon>Betaproteobacteria</taxon>
        <taxon>Neisseriales</taxon>
        <taxon>Neisseriaceae</taxon>
        <taxon>Crenobacter</taxon>
    </lineage>
</organism>
<evidence type="ECO:0000259" key="11">
    <source>
        <dbReference type="PROSITE" id="PS51202"/>
    </source>
</evidence>
<dbReference type="AlphaFoldDB" id="A0A345Y3D1"/>